<name>A0ABS7J8N6_9SPHN</name>
<proteinExistence type="predicted"/>
<dbReference type="SUPFAM" id="SSF55073">
    <property type="entry name" value="Nucleotide cyclase"/>
    <property type="match status" value="1"/>
</dbReference>
<sequence>MKQDTIGSQVLAFLAGNLLDPTPFNYRFGYLYLTRTSKVIAQEADTYIDAGLRMTQEAVAEIMHKFAQVSEDPAERIAARDEALEMFLDAAGELARETQRQAGDMGRDIAEESEAIRKGAEGEDLKTAIRHIVDRADQAERELANSSNRIDRLQRDLDEARNKALVDELTGIANRRAARSTIQDLEISKVRYCLAIIDIDHFKSINDTYGHPVGDRALKLVAGALEESLAPWPVARWGGEEFLVIAEVPDPARLAEKVQAAKDDLAERKLKLRETDEPMNPITFSAGVAGSLATSEQTLRRADNALYEAKKGGRNTVLIAPEKGRVGDGG</sequence>
<comment type="catalytic activity">
    <reaction evidence="2">
        <text>2 GTP = 3',3'-c-di-GMP + 2 diphosphate</text>
        <dbReference type="Rhea" id="RHEA:24898"/>
        <dbReference type="ChEBI" id="CHEBI:33019"/>
        <dbReference type="ChEBI" id="CHEBI:37565"/>
        <dbReference type="ChEBI" id="CHEBI:58805"/>
        <dbReference type="EC" id="2.7.7.65"/>
    </reaction>
</comment>
<evidence type="ECO:0000256" key="2">
    <source>
        <dbReference type="ARBA" id="ARBA00034247"/>
    </source>
</evidence>
<dbReference type="NCBIfam" id="TIGR00254">
    <property type="entry name" value="GGDEF"/>
    <property type="match status" value="1"/>
</dbReference>
<reference evidence="5 6" key="1">
    <citation type="submission" date="2021-08" db="EMBL/GenBank/DDBJ databases">
        <title>Comparative Genomics Analysis of the Genus Qipengyuania Reveals Extensive Genetic Diversity and Metabolic Versatility, Including the Description of Fifteen Novel Species.</title>
        <authorList>
            <person name="Liu Y."/>
        </authorList>
    </citation>
    <scope>NUCLEOTIDE SEQUENCE [LARGE SCALE GENOMIC DNA]</scope>
    <source>
        <strain evidence="5 6">6D47A</strain>
    </source>
</reference>
<dbReference type="RefSeq" id="WP_221559775.1">
    <property type="nucleotide sequence ID" value="NZ_JAIGNO010000012.1"/>
</dbReference>
<dbReference type="InterPro" id="IPR000160">
    <property type="entry name" value="GGDEF_dom"/>
</dbReference>
<keyword evidence="3" id="KW-0175">Coiled coil</keyword>
<evidence type="ECO:0000256" key="3">
    <source>
        <dbReference type="SAM" id="Coils"/>
    </source>
</evidence>
<evidence type="ECO:0000313" key="6">
    <source>
        <dbReference type="Proteomes" id="UP000755104"/>
    </source>
</evidence>
<dbReference type="InterPro" id="IPR050469">
    <property type="entry name" value="Diguanylate_Cyclase"/>
</dbReference>
<feature type="coiled-coil region" evidence="3">
    <location>
        <begin position="129"/>
        <end position="170"/>
    </location>
</feature>
<dbReference type="PROSITE" id="PS50887">
    <property type="entry name" value="GGDEF"/>
    <property type="match status" value="1"/>
</dbReference>
<keyword evidence="6" id="KW-1185">Reference proteome</keyword>
<dbReference type="EMBL" id="JAIGNO010000012">
    <property type="protein sequence ID" value="MBX7483685.1"/>
    <property type="molecule type" value="Genomic_DNA"/>
</dbReference>
<dbReference type="Pfam" id="PF00990">
    <property type="entry name" value="GGDEF"/>
    <property type="match status" value="1"/>
</dbReference>
<dbReference type="PANTHER" id="PTHR45138">
    <property type="entry name" value="REGULATORY COMPONENTS OF SENSORY TRANSDUCTION SYSTEM"/>
    <property type="match status" value="1"/>
</dbReference>
<dbReference type="Proteomes" id="UP000755104">
    <property type="component" value="Unassembled WGS sequence"/>
</dbReference>
<dbReference type="PANTHER" id="PTHR45138:SF9">
    <property type="entry name" value="DIGUANYLATE CYCLASE DGCM-RELATED"/>
    <property type="match status" value="1"/>
</dbReference>
<evidence type="ECO:0000313" key="5">
    <source>
        <dbReference type="EMBL" id="MBX7483685.1"/>
    </source>
</evidence>
<accession>A0ABS7J8N6</accession>
<evidence type="ECO:0000256" key="1">
    <source>
        <dbReference type="ARBA" id="ARBA00012528"/>
    </source>
</evidence>
<dbReference type="CDD" id="cd01949">
    <property type="entry name" value="GGDEF"/>
    <property type="match status" value="1"/>
</dbReference>
<dbReference type="Gene3D" id="3.30.70.270">
    <property type="match status" value="1"/>
</dbReference>
<organism evidence="5 6">
    <name type="scientific">Qipengyuania qiaonensis</name>
    <dbReference type="NCBI Taxonomy" id="2867240"/>
    <lineage>
        <taxon>Bacteria</taxon>
        <taxon>Pseudomonadati</taxon>
        <taxon>Pseudomonadota</taxon>
        <taxon>Alphaproteobacteria</taxon>
        <taxon>Sphingomonadales</taxon>
        <taxon>Erythrobacteraceae</taxon>
        <taxon>Qipengyuania</taxon>
    </lineage>
</organism>
<protein>
    <recommendedName>
        <fullName evidence="1">diguanylate cyclase</fullName>
        <ecNumber evidence="1">2.7.7.65</ecNumber>
    </recommendedName>
</protein>
<dbReference type="InterPro" id="IPR029787">
    <property type="entry name" value="Nucleotide_cyclase"/>
</dbReference>
<dbReference type="SMART" id="SM00267">
    <property type="entry name" value="GGDEF"/>
    <property type="match status" value="1"/>
</dbReference>
<comment type="caution">
    <text evidence="5">The sequence shown here is derived from an EMBL/GenBank/DDBJ whole genome shotgun (WGS) entry which is preliminary data.</text>
</comment>
<gene>
    <name evidence="5" type="ORF">K3174_14205</name>
</gene>
<dbReference type="EC" id="2.7.7.65" evidence="1"/>
<dbReference type="InterPro" id="IPR043128">
    <property type="entry name" value="Rev_trsase/Diguanyl_cyclase"/>
</dbReference>
<evidence type="ECO:0000259" key="4">
    <source>
        <dbReference type="PROSITE" id="PS50887"/>
    </source>
</evidence>
<feature type="domain" description="GGDEF" evidence="4">
    <location>
        <begin position="190"/>
        <end position="322"/>
    </location>
</feature>